<dbReference type="EMBL" id="JAPEVI010000003">
    <property type="protein sequence ID" value="MCX2722457.1"/>
    <property type="molecule type" value="Genomic_DNA"/>
</dbReference>
<dbReference type="InterPro" id="IPR036465">
    <property type="entry name" value="vWFA_dom_sf"/>
</dbReference>
<protein>
    <submittedName>
        <fullName evidence="1">VWA domain-containing protein</fullName>
    </submittedName>
</protein>
<sequence length="246" mass="26495">MAKTRNDAKEALVRQGADVPSAASEISEFLQKAGEIEPQAGSDGRLIFALDATMSRQPTWDRACQIQGEMFREAGNVGGVKIKLVYFRGFGECRASRWFESGEALAQAMSRITCQGGHTQIRKVLSAALSAAQKEKIAALVYVGDCMEEDVDLLCDRAGQLGLLGVPMFLFQEGRDSVAERAFREMARLTNGAYCPFDSGSAQQLAELLKAVAVFASGGRKALQALEKRGGQGARLLLQQLGTKGN</sequence>
<dbReference type="RefSeq" id="WP_265962139.1">
    <property type="nucleotide sequence ID" value="NZ_JAPEVI010000003.1"/>
</dbReference>
<keyword evidence="2" id="KW-1185">Reference proteome</keyword>
<name>A0ABT3QZR9_9HYPH</name>
<dbReference type="SUPFAM" id="SSF53300">
    <property type="entry name" value="vWA-like"/>
    <property type="match status" value="1"/>
</dbReference>
<accession>A0ABT3QZR9</accession>
<evidence type="ECO:0000313" key="1">
    <source>
        <dbReference type="EMBL" id="MCX2722457.1"/>
    </source>
</evidence>
<proteinExistence type="predicted"/>
<evidence type="ECO:0000313" key="2">
    <source>
        <dbReference type="Proteomes" id="UP001300261"/>
    </source>
</evidence>
<organism evidence="1 2">
    <name type="scientific">Roseibium salinum</name>
    <dbReference type="NCBI Taxonomy" id="1604349"/>
    <lineage>
        <taxon>Bacteria</taxon>
        <taxon>Pseudomonadati</taxon>
        <taxon>Pseudomonadota</taxon>
        <taxon>Alphaproteobacteria</taxon>
        <taxon>Hyphomicrobiales</taxon>
        <taxon>Stappiaceae</taxon>
        <taxon>Roseibium</taxon>
    </lineage>
</organism>
<reference evidence="1 2" key="1">
    <citation type="journal article" date="2016" name="Int. J. Syst. Evol. Microbiol.">
        <title>Labrenzia salina sp. nov., isolated from the rhizosphere of the halophyte Arthrocnemum macrostachyum.</title>
        <authorList>
            <person name="Camacho M."/>
            <person name="Redondo-Gomez S."/>
            <person name="Rodriguez-Llorente I."/>
            <person name="Rohde M."/>
            <person name="Sproer C."/>
            <person name="Schumann P."/>
            <person name="Klenk H.P."/>
            <person name="Montero-Calasanz M.D.C."/>
        </authorList>
    </citation>
    <scope>NUCLEOTIDE SEQUENCE [LARGE SCALE GENOMIC DNA]</scope>
    <source>
        <strain evidence="1 2">DSM 29163</strain>
    </source>
</reference>
<gene>
    <name evidence="1" type="ORF">ON753_08605</name>
</gene>
<comment type="caution">
    <text evidence="1">The sequence shown here is derived from an EMBL/GenBank/DDBJ whole genome shotgun (WGS) entry which is preliminary data.</text>
</comment>
<dbReference type="Proteomes" id="UP001300261">
    <property type="component" value="Unassembled WGS sequence"/>
</dbReference>